<proteinExistence type="inferred from homology"/>
<name>A0ABP7XDQ3_9FLAO</name>
<dbReference type="InterPro" id="IPR038672">
    <property type="entry name" value="CpcT/CpeT_sf"/>
</dbReference>
<comment type="caution">
    <text evidence="3">The sequence shown here is derived from an EMBL/GenBank/DDBJ whole genome shotgun (WGS) entry which is preliminary data.</text>
</comment>
<protein>
    <recommendedName>
        <fullName evidence="5">CpeT/CpcT family protein DUF1001</fullName>
    </recommendedName>
</protein>
<accession>A0ABP7XDQ3</accession>
<dbReference type="CDD" id="cd16338">
    <property type="entry name" value="CpcT"/>
    <property type="match status" value="1"/>
</dbReference>
<keyword evidence="2" id="KW-0456">Lyase</keyword>
<dbReference type="PANTHER" id="PTHR35137:SF1">
    <property type="entry name" value="CHROMOPHORE LYASE CRL, CHLOROPLASTIC"/>
    <property type="match status" value="1"/>
</dbReference>
<evidence type="ECO:0000313" key="4">
    <source>
        <dbReference type="Proteomes" id="UP001500459"/>
    </source>
</evidence>
<dbReference type="PANTHER" id="PTHR35137">
    <property type="entry name" value="CHROMOPHORE LYASE CRL, CHLOROPLASTIC"/>
    <property type="match status" value="1"/>
</dbReference>
<comment type="similarity">
    <text evidence="1">Belongs to the CpcT/CpeT biliprotein lyase family.</text>
</comment>
<dbReference type="Pfam" id="PF06206">
    <property type="entry name" value="CpeT"/>
    <property type="match status" value="1"/>
</dbReference>
<dbReference type="Proteomes" id="UP001500459">
    <property type="component" value="Unassembled WGS sequence"/>
</dbReference>
<dbReference type="RefSeq" id="WP_344925528.1">
    <property type="nucleotide sequence ID" value="NZ_BAABCW010000003.1"/>
</dbReference>
<gene>
    <name evidence="3" type="ORF">GCM10022393_11530</name>
</gene>
<dbReference type="Gene3D" id="2.40.128.590">
    <property type="entry name" value="CpcT/CpeT domain"/>
    <property type="match status" value="1"/>
</dbReference>
<keyword evidence="4" id="KW-1185">Reference proteome</keyword>
<evidence type="ECO:0000313" key="3">
    <source>
        <dbReference type="EMBL" id="GAA4112894.1"/>
    </source>
</evidence>
<dbReference type="PROSITE" id="PS51257">
    <property type="entry name" value="PROKAR_LIPOPROTEIN"/>
    <property type="match status" value="1"/>
</dbReference>
<dbReference type="EMBL" id="BAABCW010000003">
    <property type="protein sequence ID" value="GAA4112894.1"/>
    <property type="molecule type" value="Genomic_DNA"/>
</dbReference>
<evidence type="ECO:0000256" key="1">
    <source>
        <dbReference type="ARBA" id="ARBA00008206"/>
    </source>
</evidence>
<reference evidence="4" key="1">
    <citation type="journal article" date="2019" name="Int. J. Syst. Evol. Microbiol.">
        <title>The Global Catalogue of Microorganisms (GCM) 10K type strain sequencing project: providing services to taxonomists for standard genome sequencing and annotation.</title>
        <authorList>
            <consortium name="The Broad Institute Genomics Platform"/>
            <consortium name="The Broad Institute Genome Sequencing Center for Infectious Disease"/>
            <person name="Wu L."/>
            <person name="Ma J."/>
        </authorList>
    </citation>
    <scope>NUCLEOTIDE SEQUENCE [LARGE SCALE GENOMIC DNA]</scope>
    <source>
        <strain evidence="4">JCM 17106</strain>
    </source>
</reference>
<dbReference type="InterPro" id="IPR010404">
    <property type="entry name" value="CpcT/CpeT"/>
</dbReference>
<sequence>MQKLLLFLISVTLLLGCNTRKNKHSELEDFISLLSGKFSSSEQAKKDSSYSKVCFVGVPIWKNKPGHWLYQELHNEDNPTVIYYQRIINIKKVDSVLFSTSSYVIPNKKKYSNGWKDISIFDTLSIDSLQIRDGCDVYFEKKTSSIYQGKTKDKNCISSSGNKPTYITSHLVISADKITSWDRGYSMQGKQVWGKIQGPYRYKRITN</sequence>
<evidence type="ECO:0000256" key="2">
    <source>
        <dbReference type="ARBA" id="ARBA00023239"/>
    </source>
</evidence>
<organism evidence="3 4">
    <name type="scientific">Aquimarina addita</name>
    <dbReference type="NCBI Taxonomy" id="870485"/>
    <lineage>
        <taxon>Bacteria</taxon>
        <taxon>Pseudomonadati</taxon>
        <taxon>Bacteroidota</taxon>
        <taxon>Flavobacteriia</taxon>
        <taxon>Flavobacteriales</taxon>
        <taxon>Flavobacteriaceae</taxon>
        <taxon>Aquimarina</taxon>
    </lineage>
</organism>
<evidence type="ECO:0008006" key="5">
    <source>
        <dbReference type="Google" id="ProtNLM"/>
    </source>
</evidence>